<reference evidence="2" key="1">
    <citation type="submission" date="2023-05" db="EMBL/GenBank/DDBJ databases">
        <title>Nepenthes gracilis genome sequencing.</title>
        <authorList>
            <person name="Fukushima K."/>
        </authorList>
    </citation>
    <scope>NUCLEOTIDE SEQUENCE</scope>
    <source>
        <strain evidence="2">SING2019-196</strain>
    </source>
</reference>
<keyword evidence="3" id="KW-1185">Reference proteome</keyword>
<dbReference type="AlphaFoldDB" id="A0AAD3SNZ1"/>
<evidence type="ECO:0000313" key="3">
    <source>
        <dbReference type="Proteomes" id="UP001279734"/>
    </source>
</evidence>
<proteinExistence type="predicted"/>
<organism evidence="2 3">
    <name type="scientific">Nepenthes gracilis</name>
    <name type="common">Slender pitcher plant</name>
    <dbReference type="NCBI Taxonomy" id="150966"/>
    <lineage>
        <taxon>Eukaryota</taxon>
        <taxon>Viridiplantae</taxon>
        <taxon>Streptophyta</taxon>
        <taxon>Embryophyta</taxon>
        <taxon>Tracheophyta</taxon>
        <taxon>Spermatophyta</taxon>
        <taxon>Magnoliopsida</taxon>
        <taxon>eudicotyledons</taxon>
        <taxon>Gunneridae</taxon>
        <taxon>Pentapetalae</taxon>
        <taxon>Caryophyllales</taxon>
        <taxon>Nepenthaceae</taxon>
        <taxon>Nepenthes</taxon>
    </lineage>
</organism>
<feature type="region of interest" description="Disordered" evidence="1">
    <location>
        <begin position="132"/>
        <end position="162"/>
    </location>
</feature>
<name>A0AAD3SNZ1_NEPGR</name>
<comment type="caution">
    <text evidence="2">The sequence shown here is derived from an EMBL/GenBank/DDBJ whole genome shotgun (WGS) entry which is preliminary data.</text>
</comment>
<dbReference type="EMBL" id="BSYO01000014">
    <property type="protein sequence ID" value="GMH14467.1"/>
    <property type="molecule type" value="Genomic_DNA"/>
</dbReference>
<dbReference type="Proteomes" id="UP001279734">
    <property type="component" value="Unassembled WGS sequence"/>
</dbReference>
<protein>
    <submittedName>
        <fullName evidence="2">Uncharacterized protein</fullName>
    </submittedName>
</protein>
<sequence length="204" mass="22482">MGFDPMTHRPRTDIFSSLPHLIALASLKGLMEQNPREQHAVRLQAELAQLQYIQCLLQPQTSLPTFTETDTFHFLNSICSLKENSTVLPETPYSLIPSSIGAGFSHLPGLESRLDNINEMGQPKPIVAALSQEDNSPASPRLPLSSSQSPSTPPPTAAPSPVVETMMMNPEEVWSNFSGRGRDTTASFWPDHLLDDPLFYEIAN</sequence>
<evidence type="ECO:0000313" key="2">
    <source>
        <dbReference type="EMBL" id="GMH14467.1"/>
    </source>
</evidence>
<evidence type="ECO:0000256" key="1">
    <source>
        <dbReference type="SAM" id="MobiDB-lite"/>
    </source>
</evidence>
<feature type="compositionally biased region" description="Low complexity" evidence="1">
    <location>
        <begin position="136"/>
        <end position="150"/>
    </location>
</feature>
<gene>
    <name evidence="2" type="ORF">Nepgr_016308</name>
</gene>
<accession>A0AAD3SNZ1</accession>